<evidence type="ECO:0000256" key="3">
    <source>
        <dbReference type="ARBA" id="ARBA00022692"/>
    </source>
</evidence>
<reference evidence="7 8" key="1">
    <citation type="submission" date="2019-07" db="EMBL/GenBank/DDBJ databases">
        <title>Genomes of Cafeteria roenbergensis.</title>
        <authorList>
            <person name="Fischer M.G."/>
            <person name="Hackl T."/>
            <person name="Roman M."/>
        </authorList>
    </citation>
    <scope>NUCLEOTIDE SEQUENCE [LARGE SCALE GENOMIC DNA]</scope>
    <source>
        <strain evidence="7 8">BVI</strain>
    </source>
</reference>
<dbReference type="Gene3D" id="1.10.10.1740">
    <property type="entry name" value="Transmembrane protein 14-like"/>
    <property type="match status" value="1"/>
</dbReference>
<dbReference type="Proteomes" id="UP000323011">
    <property type="component" value="Unassembled WGS sequence"/>
</dbReference>
<sequence>MDRPTGSSHAAFTMAALTAGLGVYGYMSKRSMPSLVAGVAFGAVYAASGYLINNGRDEYGHIVGAVASAALVGVMGPKYMKTRAAFPPGVLAISGAVVGSYDTYKGVQVWRNLLEE</sequence>
<dbReference type="PANTHER" id="PTHR12668">
    <property type="entry name" value="TRANSMEMBRANE PROTEIN 14, 15"/>
    <property type="match status" value="1"/>
</dbReference>
<comment type="subcellular location">
    <subcellularLocation>
        <location evidence="1">Membrane</location>
    </subcellularLocation>
</comment>
<name>A0A5A8C3K6_CAFRO</name>
<dbReference type="OMA" id="ALATWYY"/>
<evidence type="ECO:0008006" key="9">
    <source>
        <dbReference type="Google" id="ProtNLM"/>
    </source>
</evidence>
<keyword evidence="4 6" id="KW-1133">Transmembrane helix</keyword>
<feature type="transmembrane region" description="Helical" evidence="6">
    <location>
        <begin position="6"/>
        <end position="27"/>
    </location>
</feature>
<keyword evidence="3 6" id="KW-0812">Transmembrane</keyword>
<dbReference type="AlphaFoldDB" id="A0A5A8C3K6"/>
<feature type="transmembrane region" description="Helical" evidence="6">
    <location>
        <begin position="59"/>
        <end position="76"/>
    </location>
</feature>
<evidence type="ECO:0000256" key="1">
    <source>
        <dbReference type="ARBA" id="ARBA00004370"/>
    </source>
</evidence>
<evidence type="ECO:0000313" key="8">
    <source>
        <dbReference type="Proteomes" id="UP000323011"/>
    </source>
</evidence>
<proteinExistence type="inferred from homology"/>
<comment type="similarity">
    <text evidence="2">Belongs to the TMEM14 family.</text>
</comment>
<evidence type="ECO:0000256" key="6">
    <source>
        <dbReference type="SAM" id="Phobius"/>
    </source>
</evidence>
<keyword evidence="8" id="KW-1185">Reference proteome</keyword>
<protein>
    <recommendedName>
        <fullName evidence="9">Transmembrane protein 14C</fullName>
    </recommendedName>
</protein>
<feature type="transmembrane region" description="Helical" evidence="6">
    <location>
        <begin position="34"/>
        <end position="53"/>
    </location>
</feature>
<evidence type="ECO:0000256" key="2">
    <source>
        <dbReference type="ARBA" id="ARBA00007590"/>
    </source>
</evidence>
<gene>
    <name evidence="7" type="ORF">FNF29_07599</name>
</gene>
<dbReference type="Pfam" id="PF03647">
    <property type="entry name" value="Tmemb_14"/>
    <property type="match status" value="1"/>
</dbReference>
<comment type="caution">
    <text evidence="7">The sequence shown here is derived from an EMBL/GenBank/DDBJ whole genome shotgun (WGS) entry which is preliminary data.</text>
</comment>
<evidence type="ECO:0000313" key="7">
    <source>
        <dbReference type="EMBL" id="KAA0147109.1"/>
    </source>
</evidence>
<accession>A0A5A8C3K6</accession>
<dbReference type="PANTHER" id="PTHR12668:SF53">
    <property type="entry name" value="TMEM14 PROTEIN HOMOLOG YJR085C"/>
    <property type="match status" value="1"/>
</dbReference>
<dbReference type="EMBL" id="VLTN01000072">
    <property type="protein sequence ID" value="KAA0147109.1"/>
    <property type="molecule type" value="Genomic_DNA"/>
</dbReference>
<organism evidence="7 8">
    <name type="scientific">Cafeteria roenbergensis</name>
    <name type="common">Marine flagellate</name>
    <dbReference type="NCBI Taxonomy" id="33653"/>
    <lineage>
        <taxon>Eukaryota</taxon>
        <taxon>Sar</taxon>
        <taxon>Stramenopiles</taxon>
        <taxon>Bigyra</taxon>
        <taxon>Opalozoa</taxon>
        <taxon>Bicosoecida</taxon>
        <taxon>Cafeteriaceae</taxon>
        <taxon>Cafeteria</taxon>
    </lineage>
</organism>
<dbReference type="InterPro" id="IPR005349">
    <property type="entry name" value="TMEM14"/>
</dbReference>
<dbReference type="GO" id="GO:0016020">
    <property type="term" value="C:membrane"/>
    <property type="evidence" value="ECO:0007669"/>
    <property type="project" value="UniProtKB-SubCell"/>
</dbReference>
<keyword evidence="5 6" id="KW-0472">Membrane</keyword>
<dbReference type="InterPro" id="IPR044890">
    <property type="entry name" value="TMEM14_sf"/>
</dbReference>
<evidence type="ECO:0000256" key="5">
    <source>
        <dbReference type="ARBA" id="ARBA00023136"/>
    </source>
</evidence>
<evidence type="ECO:0000256" key="4">
    <source>
        <dbReference type="ARBA" id="ARBA00022989"/>
    </source>
</evidence>